<protein>
    <submittedName>
        <fullName evidence="1">Uncharacterized protein</fullName>
    </submittedName>
</protein>
<sequence length="61" mass="6957">MHEIAGVLAALICAALFASAIWCFLRAHEGPTHRDPNYRKVYSVDKRPVPVRIRAFLHRSK</sequence>
<organism evidence="1 2">
    <name type="scientific">Arthrobacter phage Wollypog</name>
    <dbReference type="NCBI Taxonomy" id="2790985"/>
    <lineage>
        <taxon>Viruses</taxon>
        <taxon>Duplodnaviria</taxon>
        <taxon>Heunggongvirae</taxon>
        <taxon>Uroviricota</taxon>
        <taxon>Caudoviricetes</taxon>
        <taxon>Wollypogvirus</taxon>
        <taxon>Wollypogvirus wollypog</taxon>
    </lineage>
</organism>
<evidence type="ECO:0000313" key="1">
    <source>
        <dbReference type="EMBL" id="QPX62581.1"/>
    </source>
</evidence>
<reference evidence="1 2" key="1">
    <citation type="submission" date="2020-10" db="EMBL/GenBank/DDBJ databases">
        <authorList>
            <person name="Abad L.A."/>
            <person name="Alter J."/>
            <person name="Becerra C.Y."/>
            <person name="Boehle J."/>
            <person name="Bustos B."/>
            <person name="Connatser B.I."/>
            <person name="Cutright B."/>
            <person name="Gavin J."/>
            <person name="Gomez A.P."/>
            <person name="Grabar K."/>
            <person name="Hur E.Y."/>
            <person name="Ioh M.T."/>
            <person name="Joya-Campos L."/>
            <person name="Lauhon H.N."/>
            <person name="Lee S."/>
            <person name="Maranan R.T."/>
            <person name="Park Y.G."/>
            <person name="Priest M."/>
            <person name="Samuels S.O."/>
            <person name="Sarameh Y.J."/>
            <person name="Schreiber J.M."/>
            <person name="Shepard L."/>
            <person name="Sheth K.J."/>
            <person name="Silva C.A."/>
            <person name="Smyers G.M."/>
            <person name="Tam S."/>
            <person name="Tamura C.M."/>
            <person name="Wucher D.E."/>
            <person name="Donachie S.P."/>
            <person name="Reed F.A."/>
            <person name="Palecanda S."/>
            <person name="Chong R.A."/>
            <person name="Porter M.L."/>
            <person name="Garlena R.A."/>
            <person name="Russell D.A."/>
            <person name="Jacobs-Sera D."/>
            <person name="Hatfull G.F."/>
        </authorList>
    </citation>
    <scope>NUCLEOTIDE SEQUENCE [LARGE SCALE GENOMIC DNA]</scope>
</reference>
<dbReference type="GeneID" id="77923960"/>
<proteinExistence type="predicted"/>
<accession>A0A7T3N274</accession>
<dbReference type="EMBL" id="MW055913">
    <property type="protein sequence ID" value="QPX62581.1"/>
    <property type="molecule type" value="Genomic_DNA"/>
</dbReference>
<keyword evidence="2" id="KW-1185">Reference proteome</keyword>
<dbReference type="RefSeq" id="YP_010648520.1">
    <property type="nucleotide sequence ID" value="NC_070760.1"/>
</dbReference>
<evidence type="ECO:0000313" key="2">
    <source>
        <dbReference type="Proteomes" id="UP000595472"/>
    </source>
</evidence>
<name>A0A7T3N274_9CAUD</name>
<gene>
    <name evidence="1" type="primary">29</name>
    <name evidence="1" type="ORF">SEA_WOLLYPOG_29</name>
</gene>
<dbReference type="Proteomes" id="UP000595472">
    <property type="component" value="Segment"/>
</dbReference>
<dbReference type="KEGG" id="vg:77923960"/>